<dbReference type="InterPro" id="IPR053745">
    <property type="entry name" value="Viral_Tail_Comp_sf"/>
</dbReference>
<proteinExistence type="predicted"/>
<sequence length="125" mass="13626">MEEDLRALLLDVPAITALVGPRVNFGRHPQGEPLPALVLTTVSDREGLTLDGPDGLQRARVQIDCWADHYGEAKHLSRAVRQRLHGHAGGGFRALILEAERDLGAPEAPGRPFRVSLDFLVTYSA</sequence>
<reference evidence="1 2" key="1">
    <citation type="submission" date="2018-08" db="EMBL/GenBank/DDBJ databases">
        <title>Draft genome sequence of Rhodobacter sphaeroides FY.</title>
        <authorList>
            <person name="Rayyan A."/>
            <person name="Meyer T.E."/>
            <person name="Kyndt J.A."/>
        </authorList>
    </citation>
    <scope>NUCLEOTIDE SEQUENCE [LARGE SCALE GENOMIC DNA]</scope>
    <source>
        <strain evidence="1 2">FY</strain>
    </source>
</reference>
<name>A0AAX1UEQ4_CERSP</name>
<dbReference type="Proteomes" id="UP000266305">
    <property type="component" value="Unassembled WGS sequence"/>
</dbReference>
<organism evidence="1 2">
    <name type="scientific">Cereibacter sphaeroides</name>
    <name type="common">Rhodobacter sphaeroides</name>
    <dbReference type="NCBI Taxonomy" id="1063"/>
    <lineage>
        <taxon>Bacteria</taxon>
        <taxon>Pseudomonadati</taxon>
        <taxon>Pseudomonadota</taxon>
        <taxon>Alphaproteobacteria</taxon>
        <taxon>Rhodobacterales</taxon>
        <taxon>Paracoccaceae</taxon>
        <taxon>Cereibacter</taxon>
    </lineage>
</organism>
<evidence type="ECO:0000313" key="2">
    <source>
        <dbReference type="Proteomes" id="UP000266305"/>
    </source>
</evidence>
<comment type="caution">
    <text evidence="1">The sequence shown here is derived from an EMBL/GenBank/DDBJ whole genome shotgun (WGS) entry which is preliminary data.</text>
</comment>
<dbReference type="InterPro" id="IPR021508">
    <property type="entry name" value="Gp17-like"/>
</dbReference>
<dbReference type="AlphaFoldDB" id="A0AAX1UEQ4"/>
<protein>
    <submittedName>
        <fullName evidence="1">DUF3168 domain-containing protein</fullName>
    </submittedName>
</protein>
<dbReference type="Pfam" id="PF11367">
    <property type="entry name" value="Tail_completion_gp17"/>
    <property type="match status" value="1"/>
</dbReference>
<accession>A0AAX1UEQ4</accession>
<dbReference type="EMBL" id="QWGP01000053">
    <property type="protein sequence ID" value="RHZ90510.1"/>
    <property type="molecule type" value="Genomic_DNA"/>
</dbReference>
<evidence type="ECO:0000313" key="1">
    <source>
        <dbReference type="EMBL" id="RHZ90510.1"/>
    </source>
</evidence>
<dbReference type="RefSeq" id="WP_119001580.1">
    <property type="nucleotide sequence ID" value="NZ_QWGP01000053.1"/>
</dbReference>
<gene>
    <name evidence="1" type="ORF">D1114_22850</name>
</gene>
<dbReference type="Gene3D" id="3.30.2000.30">
    <property type="match status" value="1"/>
</dbReference>